<evidence type="ECO:0000256" key="2">
    <source>
        <dbReference type="ARBA" id="ARBA00022679"/>
    </source>
</evidence>
<dbReference type="RefSeq" id="WP_204476283.1">
    <property type="nucleotide sequence ID" value="NZ_JACJJW010000029.1"/>
</dbReference>
<feature type="domain" description="tRNA-specific 2-thiouridylase MnmA-like C-terminal" evidence="10">
    <location>
        <begin position="274"/>
        <end position="348"/>
    </location>
</feature>
<dbReference type="NCBIfam" id="TIGR00420">
    <property type="entry name" value="trmU"/>
    <property type="match status" value="1"/>
</dbReference>
<dbReference type="Gene3D" id="2.30.30.280">
    <property type="entry name" value="Adenine nucleotide alpha hydrolases-like domains"/>
    <property type="match status" value="1"/>
</dbReference>
<dbReference type="Proteomes" id="UP000703295">
    <property type="component" value="Unassembled WGS sequence"/>
</dbReference>
<feature type="domain" description="tRNA-specific 2-thiouridylase MnmA-like central" evidence="11">
    <location>
        <begin position="200"/>
        <end position="265"/>
    </location>
</feature>
<dbReference type="InterPro" id="IPR014729">
    <property type="entry name" value="Rossmann-like_a/b/a_fold"/>
</dbReference>
<feature type="disulfide bond" description="Alternate" evidence="9">
    <location>
        <begin position="95"/>
        <end position="192"/>
    </location>
</feature>
<comment type="caution">
    <text evidence="12">The sequence shown here is derived from an EMBL/GenBank/DDBJ whole genome shotgun (WGS) entry which is preliminary data.</text>
</comment>
<evidence type="ECO:0000256" key="4">
    <source>
        <dbReference type="ARBA" id="ARBA00022741"/>
    </source>
</evidence>
<feature type="binding site" evidence="9">
    <location>
        <begin position="10"/>
        <end position="17"/>
    </location>
    <ligand>
        <name>ATP</name>
        <dbReference type="ChEBI" id="CHEBI:30616"/>
    </ligand>
</feature>
<dbReference type="EMBL" id="JACJJW010000029">
    <property type="protein sequence ID" value="MBM6759113.1"/>
    <property type="molecule type" value="Genomic_DNA"/>
</dbReference>
<keyword evidence="7 9" id="KW-1015">Disulfide bond</keyword>
<organism evidence="12 13">
    <name type="scientific">Bacteroides mediterraneensis</name>
    <dbReference type="NCBI Taxonomy" id="1841856"/>
    <lineage>
        <taxon>Bacteria</taxon>
        <taxon>Pseudomonadati</taxon>
        <taxon>Bacteroidota</taxon>
        <taxon>Bacteroidia</taxon>
        <taxon>Bacteroidales</taxon>
        <taxon>Bacteroidaceae</taxon>
        <taxon>Bacteroides</taxon>
    </lineage>
</organism>
<evidence type="ECO:0000313" key="13">
    <source>
        <dbReference type="Proteomes" id="UP000703295"/>
    </source>
</evidence>
<keyword evidence="6 9" id="KW-0694">RNA-binding</keyword>
<keyword evidence="1 9" id="KW-0820">tRNA-binding</keyword>
<evidence type="ECO:0000313" key="12">
    <source>
        <dbReference type="EMBL" id="MBM6759113.1"/>
    </source>
</evidence>
<feature type="region of interest" description="Interaction with tRNA" evidence="9">
    <location>
        <begin position="299"/>
        <end position="300"/>
    </location>
</feature>
<accession>A0ABS2EXR8</accession>
<evidence type="ECO:0000256" key="1">
    <source>
        <dbReference type="ARBA" id="ARBA00022555"/>
    </source>
</evidence>
<keyword evidence="5 9" id="KW-0067">ATP-binding</keyword>
<dbReference type="PANTHER" id="PTHR11933:SF5">
    <property type="entry name" value="MITOCHONDRIAL TRNA-SPECIFIC 2-THIOURIDYLASE 1"/>
    <property type="match status" value="1"/>
</dbReference>
<evidence type="ECO:0000256" key="8">
    <source>
        <dbReference type="ARBA" id="ARBA00051542"/>
    </source>
</evidence>
<dbReference type="Pfam" id="PF20258">
    <property type="entry name" value="tRNA_Me_trans_C"/>
    <property type="match status" value="1"/>
</dbReference>
<feature type="binding site" evidence="9">
    <location>
        <position position="36"/>
    </location>
    <ligand>
        <name>ATP</name>
        <dbReference type="ChEBI" id="CHEBI:30616"/>
    </ligand>
</feature>
<feature type="active site" description="Nucleophile" evidence="9">
    <location>
        <position position="95"/>
    </location>
</feature>
<keyword evidence="3 9" id="KW-0819">tRNA processing</keyword>
<dbReference type="InterPro" id="IPR004506">
    <property type="entry name" value="MnmA-like"/>
</dbReference>
<keyword evidence="4 9" id="KW-0547">Nucleotide-binding</keyword>
<feature type="active site" description="Cysteine persulfide intermediate" evidence="9">
    <location>
        <position position="192"/>
    </location>
</feature>
<evidence type="ECO:0000256" key="7">
    <source>
        <dbReference type="ARBA" id="ARBA00023157"/>
    </source>
</evidence>
<evidence type="ECO:0000256" key="9">
    <source>
        <dbReference type="HAMAP-Rule" id="MF_00144"/>
    </source>
</evidence>
<evidence type="ECO:0000259" key="11">
    <source>
        <dbReference type="Pfam" id="PF20259"/>
    </source>
</evidence>
<dbReference type="Gene3D" id="2.40.30.10">
    <property type="entry name" value="Translation factors"/>
    <property type="match status" value="1"/>
</dbReference>
<gene>
    <name evidence="9 12" type="primary">mnmA</name>
    <name evidence="12" type="ORF">H6A31_10555</name>
</gene>
<dbReference type="PANTHER" id="PTHR11933">
    <property type="entry name" value="TRNA 5-METHYLAMINOMETHYL-2-THIOURIDYLATE -METHYLTRANSFERASE"/>
    <property type="match status" value="1"/>
</dbReference>
<dbReference type="InterPro" id="IPR046885">
    <property type="entry name" value="MnmA-like_C"/>
</dbReference>
<evidence type="ECO:0000256" key="6">
    <source>
        <dbReference type="ARBA" id="ARBA00022884"/>
    </source>
</evidence>
<name>A0ABS2EXR8_9BACE</name>
<protein>
    <recommendedName>
        <fullName evidence="9">tRNA-specific 2-thiouridylase MnmA</fullName>
        <ecNumber evidence="9">2.8.1.13</ecNumber>
    </recommendedName>
</protein>
<keyword evidence="9" id="KW-0963">Cytoplasm</keyword>
<dbReference type="SUPFAM" id="SSF52402">
    <property type="entry name" value="Adenine nucleotide alpha hydrolases-like"/>
    <property type="match status" value="1"/>
</dbReference>
<dbReference type="NCBIfam" id="NF011259">
    <property type="entry name" value="PRK14665.1"/>
    <property type="match status" value="1"/>
</dbReference>
<dbReference type="Gene3D" id="3.40.50.620">
    <property type="entry name" value="HUPs"/>
    <property type="match status" value="1"/>
</dbReference>
<feature type="binding site" evidence="9">
    <location>
        <position position="119"/>
    </location>
    <ligand>
        <name>ATP</name>
        <dbReference type="ChEBI" id="CHEBI:30616"/>
    </ligand>
</feature>
<dbReference type="InterPro" id="IPR023382">
    <property type="entry name" value="MnmA-like_central_sf"/>
</dbReference>
<dbReference type="CDD" id="cd01998">
    <property type="entry name" value="MnmA_TRMU-like"/>
    <property type="match status" value="1"/>
</dbReference>
<comment type="subcellular location">
    <subcellularLocation>
        <location evidence="9">Cytoplasm</location>
    </subcellularLocation>
</comment>
<dbReference type="NCBIfam" id="NF001138">
    <property type="entry name" value="PRK00143.1"/>
    <property type="match status" value="1"/>
</dbReference>
<evidence type="ECO:0000256" key="3">
    <source>
        <dbReference type="ARBA" id="ARBA00022694"/>
    </source>
</evidence>
<comment type="function">
    <text evidence="9">Catalyzes the 2-thiolation of uridine at the wobble position (U34) of tRNA, leading to the formation of s(2)U34.</text>
</comment>
<comment type="catalytic activity">
    <reaction evidence="8 9">
        <text>S-sulfanyl-L-cysteinyl-[protein] + uridine(34) in tRNA + AH2 + ATP = 2-thiouridine(34) in tRNA + L-cysteinyl-[protein] + A + AMP + diphosphate + H(+)</text>
        <dbReference type="Rhea" id="RHEA:47032"/>
        <dbReference type="Rhea" id="RHEA-COMP:10131"/>
        <dbReference type="Rhea" id="RHEA-COMP:11726"/>
        <dbReference type="Rhea" id="RHEA-COMP:11727"/>
        <dbReference type="Rhea" id="RHEA-COMP:11728"/>
        <dbReference type="ChEBI" id="CHEBI:13193"/>
        <dbReference type="ChEBI" id="CHEBI:15378"/>
        <dbReference type="ChEBI" id="CHEBI:17499"/>
        <dbReference type="ChEBI" id="CHEBI:29950"/>
        <dbReference type="ChEBI" id="CHEBI:30616"/>
        <dbReference type="ChEBI" id="CHEBI:33019"/>
        <dbReference type="ChEBI" id="CHEBI:61963"/>
        <dbReference type="ChEBI" id="CHEBI:65315"/>
        <dbReference type="ChEBI" id="CHEBI:87170"/>
        <dbReference type="ChEBI" id="CHEBI:456215"/>
        <dbReference type="EC" id="2.8.1.13"/>
    </reaction>
</comment>
<feature type="region of interest" description="Interaction with tRNA" evidence="9">
    <location>
        <begin position="141"/>
        <end position="143"/>
    </location>
</feature>
<reference evidence="12 13" key="1">
    <citation type="journal article" date="2021" name="Sci. Rep.">
        <title>The distribution of antibiotic resistance genes in chicken gut microbiota commensals.</title>
        <authorList>
            <person name="Juricova H."/>
            <person name="Matiasovicova J."/>
            <person name="Kubasova T."/>
            <person name="Cejkova D."/>
            <person name="Rychlik I."/>
        </authorList>
    </citation>
    <scope>NUCLEOTIDE SEQUENCE [LARGE SCALE GENOMIC DNA]</scope>
    <source>
        <strain evidence="12 13">An801</strain>
    </source>
</reference>
<sequence>MEENKKVLLGMSGGTDSSVAALLLQDAGYEVTGITFRFYEKDGNTEYLDDARELCQTLGIPHLVYDARDIFQEKIIRYFIQEYMAGRTPVPCTLCNNYLKWPLLAQVADERGIYHLGTGHYVNKRNINGYWHITCGKDTDKDQSFFLWGLPQSILKRMCLPMSELTKTRVREIAAARGFLKAARKRDSLGVCFCPMDYRSFLKTHVPEGSISPGHFYDEQGHYLGKHEGYPFYTIGQRRGLGIHLNKALFVKEIIPPENKVIISDNLQALEKNEMFLTHWNLVNADTVLEHDDVIVKIRYRKQANRCTVSQLEDGRLHIQLHEPLASIASGQAAAFYRGDVVLGGGIIE</sequence>
<comment type="caution">
    <text evidence="9">Lacks conserved residue(s) required for the propagation of feature annotation.</text>
</comment>
<dbReference type="Pfam" id="PF03054">
    <property type="entry name" value="tRNA_Me_trans"/>
    <property type="match status" value="1"/>
</dbReference>
<evidence type="ECO:0000256" key="5">
    <source>
        <dbReference type="ARBA" id="ARBA00022840"/>
    </source>
</evidence>
<keyword evidence="13" id="KW-1185">Reference proteome</keyword>
<dbReference type="InterPro" id="IPR046884">
    <property type="entry name" value="MnmA-like_central"/>
</dbReference>
<comment type="similarity">
    <text evidence="9">Belongs to the MnmA/TRMU family.</text>
</comment>
<keyword evidence="2 9" id="KW-0808">Transferase</keyword>
<dbReference type="EC" id="2.8.1.13" evidence="9"/>
<evidence type="ECO:0000259" key="10">
    <source>
        <dbReference type="Pfam" id="PF20258"/>
    </source>
</evidence>
<dbReference type="HAMAP" id="MF_00144">
    <property type="entry name" value="tRNA_thiouridyl_MnmA"/>
    <property type="match status" value="1"/>
</dbReference>
<proteinExistence type="inferred from homology"/>
<feature type="site" description="Interaction with tRNA" evidence="9">
    <location>
        <position position="332"/>
    </location>
</feature>
<dbReference type="Pfam" id="PF20259">
    <property type="entry name" value="tRNA_Me_trans_M"/>
    <property type="match status" value="1"/>
</dbReference>
<feature type="site" description="Interaction with tRNA" evidence="9">
    <location>
        <position position="120"/>
    </location>
</feature>